<dbReference type="PANTHER" id="PTHR42852">
    <property type="entry name" value="THIOL:DISULFIDE INTERCHANGE PROTEIN DSBE"/>
    <property type="match status" value="1"/>
</dbReference>
<feature type="domain" description="Thioredoxin" evidence="2">
    <location>
        <begin position="17"/>
        <end position="151"/>
    </location>
</feature>
<dbReference type="OrthoDB" id="9815205at2"/>
<proteinExistence type="predicted"/>
<evidence type="ECO:0000259" key="2">
    <source>
        <dbReference type="PROSITE" id="PS51352"/>
    </source>
</evidence>
<keyword evidence="4" id="KW-1185">Reference proteome</keyword>
<keyword evidence="1" id="KW-0732">Signal</keyword>
<dbReference type="InterPro" id="IPR013766">
    <property type="entry name" value="Thioredoxin_domain"/>
</dbReference>
<dbReference type="EMBL" id="FRBL01000005">
    <property type="protein sequence ID" value="SHL79347.1"/>
    <property type="molecule type" value="Genomic_DNA"/>
</dbReference>
<dbReference type="GO" id="GO:0016853">
    <property type="term" value="F:isomerase activity"/>
    <property type="evidence" value="ECO:0007669"/>
    <property type="project" value="UniProtKB-KW"/>
</dbReference>
<dbReference type="InterPro" id="IPR000866">
    <property type="entry name" value="AhpC/TSA"/>
</dbReference>
<dbReference type="Gene3D" id="3.40.30.10">
    <property type="entry name" value="Glutaredoxin"/>
    <property type="match status" value="1"/>
</dbReference>
<sequence>MRKICALFVLCCGLLLTAHAQKAPNFQAADVNGKSIQLADYKGKYVLLDFWATWCHPCMAKVPFLKKIRSKYPESKLVMIGINLDDSKAAAQRTIKAKAMNWTHIYDPRIIPGTYGVNYIPMLYLIDPKGKIVYNNDRQTEAELLEILDQL</sequence>
<dbReference type="Proteomes" id="UP000184420">
    <property type="component" value="Unassembled WGS sequence"/>
</dbReference>
<dbReference type="GO" id="GO:0016209">
    <property type="term" value="F:antioxidant activity"/>
    <property type="evidence" value="ECO:0007669"/>
    <property type="project" value="InterPro"/>
</dbReference>
<evidence type="ECO:0000256" key="1">
    <source>
        <dbReference type="SAM" id="SignalP"/>
    </source>
</evidence>
<reference evidence="3 4" key="1">
    <citation type="submission" date="2016-11" db="EMBL/GenBank/DDBJ databases">
        <authorList>
            <person name="Jaros S."/>
            <person name="Januszkiewicz K."/>
            <person name="Wedrychowicz H."/>
        </authorList>
    </citation>
    <scope>NUCLEOTIDE SEQUENCE [LARGE SCALE GENOMIC DNA]</scope>
    <source>
        <strain evidence="3 4">DSM 27406</strain>
    </source>
</reference>
<feature type="signal peptide" evidence="1">
    <location>
        <begin position="1"/>
        <end position="20"/>
    </location>
</feature>
<dbReference type="PANTHER" id="PTHR42852:SF18">
    <property type="entry name" value="CHROMOSOME UNDETERMINED SCAFFOLD_47, WHOLE GENOME SHOTGUN SEQUENCE"/>
    <property type="match status" value="1"/>
</dbReference>
<evidence type="ECO:0000313" key="4">
    <source>
        <dbReference type="Proteomes" id="UP000184420"/>
    </source>
</evidence>
<dbReference type="AlphaFoldDB" id="A0A1M7DIY1"/>
<dbReference type="SUPFAM" id="SSF52833">
    <property type="entry name" value="Thioredoxin-like"/>
    <property type="match status" value="1"/>
</dbReference>
<feature type="chain" id="PRO_5009925032" evidence="1">
    <location>
        <begin position="21"/>
        <end position="151"/>
    </location>
</feature>
<accession>A0A1M7DIY1</accession>
<dbReference type="STRING" id="1419482.SAMN05444266_10510"/>
<organism evidence="3 4">
    <name type="scientific">Chitinophaga jiangningensis</name>
    <dbReference type="NCBI Taxonomy" id="1419482"/>
    <lineage>
        <taxon>Bacteria</taxon>
        <taxon>Pseudomonadati</taxon>
        <taxon>Bacteroidota</taxon>
        <taxon>Chitinophagia</taxon>
        <taxon>Chitinophagales</taxon>
        <taxon>Chitinophagaceae</taxon>
        <taxon>Chitinophaga</taxon>
    </lineage>
</organism>
<dbReference type="PROSITE" id="PS51352">
    <property type="entry name" value="THIOREDOXIN_2"/>
    <property type="match status" value="1"/>
</dbReference>
<dbReference type="CDD" id="cd02966">
    <property type="entry name" value="TlpA_like_family"/>
    <property type="match status" value="1"/>
</dbReference>
<keyword evidence="3" id="KW-0413">Isomerase</keyword>
<protein>
    <submittedName>
        <fullName evidence="3">Thiol-disulfide isomerase or thioredoxin</fullName>
    </submittedName>
</protein>
<dbReference type="InterPro" id="IPR036249">
    <property type="entry name" value="Thioredoxin-like_sf"/>
</dbReference>
<name>A0A1M7DIY1_9BACT</name>
<dbReference type="RefSeq" id="WP_073081444.1">
    <property type="nucleotide sequence ID" value="NZ_FRBL01000005.1"/>
</dbReference>
<dbReference type="InterPro" id="IPR050553">
    <property type="entry name" value="Thioredoxin_ResA/DsbE_sf"/>
</dbReference>
<evidence type="ECO:0000313" key="3">
    <source>
        <dbReference type="EMBL" id="SHL79347.1"/>
    </source>
</evidence>
<dbReference type="GO" id="GO:0016491">
    <property type="term" value="F:oxidoreductase activity"/>
    <property type="evidence" value="ECO:0007669"/>
    <property type="project" value="InterPro"/>
</dbReference>
<dbReference type="Pfam" id="PF00578">
    <property type="entry name" value="AhpC-TSA"/>
    <property type="match status" value="1"/>
</dbReference>
<gene>
    <name evidence="3" type="ORF">SAMN05444266_10510</name>
</gene>